<dbReference type="RefSeq" id="WP_371944947.1">
    <property type="nucleotide sequence ID" value="NZ_JAXCEH010000026.1"/>
</dbReference>
<protein>
    <submittedName>
        <fullName evidence="6">ATP-binding protein</fullName>
    </submittedName>
</protein>
<comment type="caution">
    <text evidence="6">The sequence shown here is derived from an EMBL/GenBank/DDBJ whole genome shotgun (WGS) entry which is preliminary data.</text>
</comment>
<keyword evidence="4" id="KW-0143">Chaperone</keyword>
<keyword evidence="3 6" id="KW-0067">ATP-binding</keyword>
<keyword evidence="2" id="KW-0547">Nucleotide-binding</keyword>
<dbReference type="InterPro" id="IPR020575">
    <property type="entry name" value="Hsp90_N"/>
</dbReference>
<dbReference type="InterPro" id="IPR001404">
    <property type="entry name" value="Hsp90_fam"/>
</dbReference>
<dbReference type="InterPro" id="IPR036890">
    <property type="entry name" value="HATPase_C_sf"/>
</dbReference>
<dbReference type="SUPFAM" id="SSF55874">
    <property type="entry name" value="ATPase domain of HSP90 chaperone/DNA topoisomerase II/histidine kinase"/>
    <property type="match status" value="1"/>
</dbReference>
<proteinExistence type="inferred from homology"/>
<dbReference type="GO" id="GO:0005524">
    <property type="term" value="F:ATP binding"/>
    <property type="evidence" value="ECO:0007669"/>
    <property type="project" value="UniProtKB-KW"/>
</dbReference>
<dbReference type="EMBL" id="JAXCEH010000026">
    <property type="protein sequence ID" value="MFA1558062.1"/>
    <property type="molecule type" value="Genomic_DNA"/>
</dbReference>
<name>A0ABV4R589_9ACTN</name>
<comment type="similarity">
    <text evidence="1">Belongs to the heat shock protein 90 family.</text>
</comment>
<evidence type="ECO:0000313" key="7">
    <source>
        <dbReference type="Proteomes" id="UP001569904"/>
    </source>
</evidence>
<dbReference type="PANTHER" id="PTHR11528">
    <property type="entry name" value="HEAT SHOCK PROTEIN 90 FAMILY MEMBER"/>
    <property type="match status" value="1"/>
</dbReference>
<evidence type="ECO:0000313" key="6">
    <source>
        <dbReference type="EMBL" id="MFA1558062.1"/>
    </source>
</evidence>
<evidence type="ECO:0000256" key="3">
    <source>
        <dbReference type="ARBA" id="ARBA00022840"/>
    </source>
</evidence>
<organism evidence="6 7">
    <name type="scientific">Actinomadura chokoriensis</name>
    <dbReference type="NCBI Taxonomy" id="454156"/>
    <lineage>
        <taxon>Bacteria</taxon>
        <taxon>Bacillati</taxon>
        <taxon>Actinomycetota</taxon>
        <taxon>Actinomycetes</taxon>
        <taxon>Streptosporangiales</taxon>
        <taxon>Thermomonosporaceae</taxon>
        <taxon>Actinomadura</taxon>
    </lineage>
</organism>
<reference evidence="6 7" key="1">
    <citation type="submission" date="2023-11" db="EMBL/GenBank/DDBJ databases">
        <title>Actinomadura monticuli sp. nov., isolated from volcanic ash.</title>
        <authorList>
            <person name="Lee S.D."/>
            <person name="Yang H."/>
            <person name="Kim I.S."/>
        </authorList>
    </citation>
    <scope>NUCLEOTIDE SEQUENCE [LARGE SCALE GENOMIC DNA]</scope>
    <source>
        <strain evidence="6 7">DSM 45346</strain>
    </source>
</reference>
<dbReference type="PRINTS" id="PR00775">
    <property type="entry name" value="HEATSHOCK90"/>
</dbReference>
<evidence type="ECO:0000256" key="4">
    <source>
        <dbReference type="ARBA" id="ARBA00023186"/>
    </source>
</evidence>
<sequence length="912" mass="101287">MPDEFELTPLWQKAFTPLADDQHADHRSRLRLSYFSLRKTVQHLADSIAIDLPMFTDHGLAHADALWGMASTIGGDVSLNPAEAFVLGGAFLLHDLGMALAAYPGGEADLERDPKFADLVAIEEQRLSSTDRSASSERVRTGAQQHAIAELLRRRHAAKAEELITQAFSLSNGDSVYLIEDHQLRLFFGRQIGQIAHSHWWPVADLKDKFAPPQGSCPAFPSDWVVDRLKLACLLRTADAAHIDHRRAPSLLHAFRKPSGLSRSHWYFQERLLRPVAQGDRLLYTSTGPFVADEAEAWWLAFETIQLINDELRQVDALLADMGRERLALRSVVGAGSPDRLSEVIPVDGWNPLDARLKVGNTVQVIANIGGRDLYGNRPDIALRELIANASDAVKARAAFEGASPRPVSITLELEGEDGSWWLEVADQGVGMTPEVMIDALTDFGHSHWRSDAMVEDFPGLAATGFEPVGKFGIGFFAVFLAADEIYVHSRGYNDAPRDTHVLVFQNGLAGRPLLRRANDLNEQLRDSGTKVRIRLRDDPRSVKGIFRRASKRLSHTQLLHSIVSRMCALSEVDILVQGPDDPRPRMVIEANDWIGLPTGELFRRLYQQGGENIVEREALERCEKLFIDRETRICGADGRVNGRAAIVTQMEMWTAGAFGTDKMGQLYVGGLQSSPFQNTLGAFRAQPLKADRLSAFPLGPVAAVADWANSQATRIKDLEGFSADRLWTLADYICGLGGKAEELPCVRVMEGGLNQTQLASWLKDRPMVHLISRSGFRHYPDATPWGFYTRDGESVALPDHGLLVDFFPYWFIPEDICPRPKDSRFEGVVADLDDDDPQAWWYQWASFGPVSLAVRTVAEVWGVDVVELVKGMRGHHATDEEDGRLEIPTVQGGTTKATAYTLVRDDYGRSE</sequence>
<dbReference type="Pfam" id="PF13589">
    <property type="entry name" value="HATPase_c_3"/>
    <property type="match status" value="1"/>
</dbReference>
<feature type="domain" description="HD-CE" evidence="5">
    <location>
        <begin position="53"/>
        <end position="314"/>
    </location>
</feature>
<accession>A0ABV4R589</accession>
<dbReference type="Gene3D" id="3.30.565.10">
    <property type="entry name" value="Histidine kinase-like ATPase, C-terminal domain"/>
    <property type="match status" value="1"/>
</dbReference>
<dbReference type="Proteomes" id="UP001569904">
    <property type="component" value="Unassembled WGS sequence"/>
</dbReference>
<dbReference type="InterPro" id="IPR056471">
    <property type="entry name" value="HD-CE"/>
</dbReference>
<evidence type="ECO:0000259" key="5">
    <source>
        <dbReference type="Pfam" id="PF24391"/>
    </source>
</evidence>
<dbReference type="Pfam" id="PF24391">
    <property type="entry name" value="HD-CE"/>
    <property type="match status" value="1"/>
</dbReference>
<keyword evidence="7" id="KW-1185">Reference proteome</keyword>
<evidence type="ECO:0000256" key="2">
    <source>
        <dbReference type="ARBA" id="ARBA00022741"/>
    </source>
</evidence>
<gene>
    <name evidence="6" type="ORF">SM436_30630</name>
</gene>
<evidence type="ECO:0000256" key="1">
    <source>
        <dbReference type="ARBA" id="ARBA00008239"/>
    </source>
</evidence>